<dbReference type="SMART" id="SM01360">
    <property type="entry name" value="A2M"/>
    <property type="match status" value="1"/>
</dbReference>
<sequence>MDVQDNVKQITFSSKLLKFLGFVGKQFLLGGLIAILLATILGIIIFFTSGTEMALKGVAIFGSIFAVVLPILSILDIITLKKPKWLKSPFGFLRRNIKSVLSVFTLFILIGVGYNYYLSIPQPVSYEASSYAPELTYYNSETLNPEAVYIKFSPTVSRDSNNEEVSRSVAKLELLDKEITSGITINPEVAGVWRWSEEDRLKFQPKQDWPAGTSYTVSFDTSIFKPDILLQEDNTRFTTPDFSVSLESFELYQDPQVKNSHKVVATLRATHPVDLDSIKDNLTLIQPVSGKGNNGEYQYKFEVTSDKHQREIYITSEKIKIQDNGSYMYLVLDSGVKPTNGGSRLENKLKKTLLIPSIASFFKVRNADVSLVKNAKDESEQALVINFTDQISSEDVITKTKAYLLPTTDANGRQKRWSSSSKLDYAELFKLSKEIKLAAVPTAHDTAKLHSFTFDAPEDRQIYIRLDSGLKSTNGFIMGNKYDRFLTTPSYPKEVNIMSDGAILSKNGDHKLSFLTRGIKEIEVDISKVHENQINHLISQTSGRITSPDFKSYYFSEENISTLSKKHIKLKDEHPKKAVYSSLDLSDSYSSSDGLGLFIVDARAWDPVRKYAFGSNDRRLILITDLGILVKNNADGSHDVFVQSIETGKPVANSNVSLLAKNGLVVLTAKTDARGHAYFPITSSFQRDKEPVAFVVKNRSDVSFIPYDRYDRSVNYSRFDTGGVRTSQNATNQIDAFMFSSRGIYRPGDDVNLAAIVKQKDFSALGSIPLEVRINDPRGSTVYKKRMKLNQDGLIDVNFKTEYGSATGNYYAYVSLVENNRHRQLGSTSFKVEEFQADRLKITSEFAQYKAKGWVTASEIKALVNLENLFGTPAQDRRVTANIRLTPANFYFNEYAKYTFSDSYYDNKNIRQRNENLDESKTDNNGKAEFDIDLTNYEAGTYRLNFSVQGYEEGGGRSVRSSTAMLVSPATELVGFKADGDLGYISRDSDRVLNFVNIDSDVKQIPRNNLSLQLTQQQYISTLVQQNNGTYKYQSVRKDKLLSTDKFAIAETGTDYKLPTGTPGDYLLELVDSSGNKLTKVHFTVVGAGNLAGKLERNAELQLQLSKSDYKSGESVEMSIVAPYIGSGLITIETNKVHAFKWFKSDTLSSVQTIKVPKGIEGNAYINVSFVRDVDSKEIFTSPLSYAVKSFSIDRSARVIDLDLGVPKRIQPGDELTISYSSAKPSSVVLYAVDEGILQVAKYKTPKPLNHFLQKRALEVGTMQMVDLILPEFRLVQEFAAAGGGMMSSMESSFRSKQLNPFSRKVEKPVAFWSGVLSAGPETQKHIFKVPDTFSGTLRVMAVAVNNKGVGVQEHQTLVRGPFVLTPNVLTAAAPGDEFEVVLGVANGVEGSGKELPIDIDVTTSDNLKILGESKVTLKVDENSEDRVALRVKVLNKLGAASISFTASAGENFSRRTATLSVRPPVPLVSTFKSGLTESGQETFDVPRTLYPSLANNNITASQSPLALVDGLITYLDTFPHMCTEQVVSGVFPILNYLEHPTYMGNIATKYERLNNLINTLRKRQLPNGSYMLWPASDYESTYASLYVMHFLLDAKEKGVAIPNDMWRKGFEAVSKIAHSASKSSSAISNRNRAYAIYLLTRKGDVTANYLFDLEKTLKSARSKAWRHDIASVFIGASYKLMHVEDKAKSFIEEYEVGKATKDDHWNSYDSRLTHDGQYVYLLARHFPTELAELEKDKLFTFVEPIFEGKYNTLSSAWSVIAMSAYSQVVLPKGVEENVTFTAFKASNKDKDAEQATGESLEVKHNPYPKASFFTDVEKLKLFAQPNSFYMLSQSGFDTSLPKEAVSEGLEVIREFQDDKGNVITGNVTQGQELNVVLKIRSTTGDYVPNVAVVDLLPGGFEVSTESVRRGYNGWQSDYQDVREDRVVFYGGFSESVTKLTYKVKATTMGSFVIPPVYVESMYDLTIKANSTSGRFDVISSK</sequence>
<dbReference type="Pfam" id="PF17962">
    <property type="entry name" value="bMG6"/>
    <property type="match status" value="1"/>
</dbReference>
<feature type="domain" description="Alpha-2-macroglobulin" evidence="5">
    <location>
        <begin position="1310"/>
        <end position="1402"/>
    </location>
</feature>
<reference evidence="6 7" key="1">
    <citation type="submission" date="2016-12" db="EMBL/GenBank/DDBJ databases">
        <title>Diversity of luminous bacteria.</title>
        <authorList>
            <person name="Yoshizawa S."/>
            <person name="Kogure K."/>
        </authorList>
    </citation>
    <scope>NUCLEOTIDE SEQUENCE [LARGE SCALE GENOMIC DNA]</scope>
    <source>
        <strain evidence="6 7">SA4-48</strain>
    </source>
</reference>
<dbReference type="SMART" id="SM01359">
    <property type="entry name" value="A2M_N_2"/>
    <property type="match status" value="1"/>
</dbReference>
<evidence type="ECO:0000313" key="7">
    <source>
        <dbReference type="Proteomes" id="UP000239007"/>
    </source>
</evidence>
<dbReference type="Gene3D" id="2.60.40.3710">
    <property type="match status" value="1"/>
</dbReference>
<dbReference type="GO" id="GO:0004866">
    <property type="term" value="F:endopeptidase inhibitor activity"/>
    <property type="evidence" value="ECO:0007669"/>
    <property type="project" value="InterPro"/>
</dbReference>
<name>A0A2S7UX40_9GAMM</name>
<dbReference type="CDD" id="cd02891">
    <property type="entry name" value="A2M_like"/>
    <property type="match status" value="1"/>
</dbReference>
<dbReference type="InterPro" id="IPR001599">
    <property type="entry name" value="Macroglobln_a2"/>
</dbReference>
<dbReference type="Pfam" id="PF00207">
    <property type="entry name" value="A2M"/>
    <property type="match status" value="1"/>
</dbReference>
<dbReference type="SUPFAM" id="SSF48239">
    <property type="entry name" value="Terpenoid cyclases/Protein prenyltransferases"/>
    <property type="match status" value="1"/>
</dbReference>
<dbReference type="OrthoDB" id="9767116at2"/>
<evidence type="ECO:0000256" key="2">
    <source>
        <dbReference type="ARBA" id="ARBA00022729"/>
    </source>
</evidence>
<keyword evidence="3" id="KW-0472">Membrane</keyword>
<accession>A0A2S7UX40</accession>
<proteinExistence type="inferred from homology"/>
<evidence type="ECO:0000313" key="6">
    <source>
        <dbReference type="EMBL" id="PQJ54556.1"/>
    </source>
</evidence>
<dbReference type="Gene3D" id="1.50.10.20">
    <property type="match status" value="1"/>
</dbReference>
<evidence type="ECO:0000256" key="1">
    <source>
        <dbReference type="ARBA" id="ARBA00010556"/>
    </source>
</evidence>
<dbReference type="InterPro" id="IPR008930">
    <property type="entry name" value="Terpenoid_cyclase/PrenylTrfase"/>
</dbReference>
<dbReference type="PANTHER" id="PTHR40094:SF1">
    <property type="entry name" value="UBIQUITIN DOMAIN-CONTAINING PROTEIN"/>
    <property type="match status" value="1"/>
</dbReference>
<dbReference type="InterPro" id="IPR002890">
    <property type="entry name" value="MG2"/>
</dbReference>
<feature type="transmembrane region" description="Helical" evidence="3">
    <location>
        <begin position="53"/>
        <end position="78"/>
    </location>
</feature>
<comment type="caution">
    <text evidence="6">The sequence shown here is derived from an EMBL/GenBank/DDBJ whole genome shotgun (WGS) entry which is preliminary data.</text>
</comment>
<evidence type="ECO:0000259" key="4">
    <source>
        <dbReference type="SMART" id="SM01359"/>
    </source>
</evidence>
<dbReference type="RefSeq" id="WP_105053076.1">
    <property type="nucleotide sequence ID" value="NZ_BMYG01000001.1"/>
</dbReference>
<dbReference type="Gene3D" id="2.60.40.1930">
    <property type="match status" value="1"/>
</dbReference>
<evidence type="ECO:0000259" key="5">
    <source>
        <dbReference type="SMART" id="SM01360"/>
    </source>
</evidence>
<evidence type="ECO:0000256" key="3">
    <source>
        <dbReference type="SAM" id="Phobius"/>
    </source>
</evidence>
<comment type="similarity">
    <text evidence="1">Belongs to the protease inhibitor I39 (alpha-2-macroglobulin) family. Bacterial alpha-2-macroglobulin subfamily.</text>
</comment>
<dbReference type="InterPro" id="IPR021868">
    <property type="entry name" value="Alpha_2_Macroglob_MG3"/>
</dbReference>
<protein>
    <recommendedName>
        <fullName evidence="8">Alpha-2-macroglobulin</fullName>
    </recommendedName>
</protein>
<dbReference type="Pfam" id="PF07703">
    <property type="entry name" value="A2M_BRD"/>
    <property type="match status" value="1"/>
</dbReference>
<dbReference type="InterPro" id="IPR041462">
    <property type="entry name" value="Bact_A2M_MG6"/>
</dbReference>
<feature type="transmembrane region" description="Helical" evidence="3">
    <location>
        <begin position="99"/>
        <end position="117"/>
    </location>
</feature>
<dbReference type="InterPro" id="IPR041203">
    <property type="entry name" value="Bact_A2M_MG5"/>
</dbReference>
<dbReference type="PANTHER" id="PTHR40094">
    <property type="entry name" value="ALPHA-2-MACROGLOBULIN HOMOLOG"/>
    <property type="match status" value="1"/>
</dbReference>
<dbReference type="EMBL" id="MSCH01000003">
    <property type="protein sequence ID" value="PQJ54556.1"/>
    <property type="molecule type" value="Genomic_DNA"/>
</dbReference>
<dbReference type="Pfam" id="PF17972">
    <property type="entry name" value="bMG5"/>
    <property type="match status" value="1"/>
</dbReference>
<organism evidence="6 7">
    <name type="scientific">Psychrosphaera saromensis</name>
    <dbReference type="NCBI Taxonomy" id="716813"/>
    <lineage>
        <taxon>Bacteria</taxon>
        <taxon>Pseudomonadati</taxon>
        <taxon>Pseudomonadota</taxon>
        <taxon>Gammaproteobacteria</taxon>
        <taxon>Alteromonadales</taxon>
        <taxon>Pseudoalteromonadaceae</taxon>
        <taxon>Psychrosphaera</taxon>
    </lineage>
</organism>
<dbReference type="InterPro" id="IPR041246">
    <property type="entry name" value="Bact_MG10"/>
</dbReference>
<keyword evidence="2" id="KW-0732">Signal</keyword>
<keyword evidence="7" id="KW-1185">Reference proteome</keyword>
<feature type="domain" description="Alpha-2-macroglobulin bait region" evidence="4">
    <location>
        <begin position="1101"/>
        <end position="1240"/>
    </location>
</feature>
<feature type="transmembrane region" description="Helical" evidence="3">
    <location>
        <begin position="27"/>
        <end position="47"/>
    </location>
</feature>
<dbReference type="Pfam" id="PF01835">
    <property type="entry name" value="MG2"/>
    <property type="match status" value="1"/>
</dbReference>
<keyword evidence="3" id="KW-0812">Transmembrane</keyword>
<keyword evidence="3" id="KW-1133">Transmembrane helix</keyword>
<gene>
    <name evidence="6" type="ORF">BTO11_13465</name>
</gene>
<dbReference type="InterPro" id="IPR051802">
    <property type="entry name" value="YfhM-like"/>
</dbReference>
<dbReference type="Pfam" id="PF17973">
    <property type="entry name" value="bMG10"/>
    <property type="match status" value="1"/>
</dbReference>
<dbReference type="Pfam" id="PF11974">
    <property type="entry name" value="bMG3"/>
    <property type="match status" value="1"/>
</dbReference>
<evidence type="ECO:0008006" key="8">
    <source>
        <dbReference type="Google" id="ProtNLM"/>
    </source>
</evidence>
<dbReference type="Proteomes" id="UP000239007">
    <property type="component" value="Unassembled WGS sequence"/>
</dbReference>
<dbReference type="InterPro" id="IPR011625">
    <property type="entry name" value="A2M_N_BRD"/>
</dbReference>